<dbReference type="RefSeq" id="WP_044438718.1">
    <property type="nucleotide sequence ID" value="NZ_FUYG01000002.1"/>
</dbReference>
<keyword evidence="3 6" id="KW-0812">Transmembrane</keyword>
<evidence type="ECO:0000256" key="5">
    <source>
        <dbReference type="ARBA" id="ARBA00023136"/>
    </source>
</evidence>
<comment type="subcellular location">
    <subcellularLocation>
        <location evidence="1">Cell membrane</location>
        <topology evidence="1">Multi-pass membrane protein</topology>
    </subcellularLocation>
</comment>
<dbReference type="Proteomes" id="UP000189735">
    <property type="component" value="Unassembled WGS sequence"/>
</dbReference>
<evidence type="ECO:0000313" key="9">
    <source>
        <dbReference type="EMBL" id="SKA86541.1"/>
    </source>
</evidence>
<evidence type="ECO:0000313" key="11">
    <source>
        <dbReference type="Proteomes" id="UP000189735"/>
    </source>
</evidence>
<dbReference type="EMBL" id="JYFC01000001">
    <property type="protein sequence ID" value="KJC65529.1"/>
    <property type="molecule type" value="Genomic_DNA"/>
</dbReference>
<reference evidence="11" key="3">
    <citation type="submission" date="2017-02" db="EMBL/GenBank/DDBJ databases">
        <authorList>
            <person name="Varghese N."/>
            <person name="Submissions S."/>
        </authorList>
    </citation>
    <scope>NUCLEOTIDE SEQUENCE [LARGE SCALE GENOMIC DNA]</scope>
    <source>
        <strain evidence="11">VKM Ac-2052</strain>
    </source>
</reference>
<evidence type="ECO:0000259" key="7">
    <source>
        <dbReference type="Pfam" id="PF13396"/>
    </source>
</evidence>
<dbReference type="AlphaFoldDB" id="A0A1T4XC57"/>
<feature type="transmembrane region" description="Helical" evidence="6">
    <location>
        <begin position="6"/>
        <end position="25"/>
    </location>
</feature>
<evidence type="ECO:0000313" key="10">
    <source>
        <dbReference type="Proteomes" id="UP000032503"/>
    </source>
</evidence>
<reference evidence="9" key="4">
    <citation type="submission" date="2017-02" db="EMBL/GenBank/DDBJ databases">
        <authorList>
            <person name="Peterson S.W."/>
        </authorList>
    </citation>
    <scope>NUCLEOTIDE SEQUENCE [LARGE SCALE GENOMIC DNA]</scope>
    <source>
        <strain evidence="9">VKM Ac-2052</strain>
    </source>
</reference>
<dbReference type="EMBL" id="FUYG01000002">
    <property type="protein sequence ID" value="SKA86541.1"/>
    <property type="molecule type" value="Genomic_DNA"/>
</dbReference>
<keyword evidence="2" id="KW-1003">Cell membrane</keyword>
<evidence type="ECO:0000256" key="4">
    <source>
        <dbReference type="ARBA" id="ARBA00022989"/>
    </source>
</evidence>
<evidence type="ECO:0000256" key="1">
    <source>
        <dbReference type="ARBA" id="ARBA00004651"/>
    </source>
</evidence>
<dbReference type="InterPro" id="IPR027379">
    <property type="entry name" value="CLS_N"/>
</dbReference>
<protein>
    <submittedName>
        <fullName evidence="9">Phospholipase_D-nuclease N-terminal</fullName>
    </submittedName>
</protein>
<sequence length="63" mass="6862">MEPISATIGSLVLFVIFVATVISIVRNPNHGFVGKLVWLIVVLLTSVIGSILWLLFGRGKVTR</sequence>
<keyword evidence="4 6" id="KW-1133">Transmembrane helix</keyword>
<reference evidence="8" key="2">
    <citation type="submission" date="2015-02" db="EMBL/GenBank/DDBJ databases">
        <authorList>
            <person name="Vasilyev I.Y."/>
            <person name="Siniagina M.N."/>
            <person name="Malanin S.Y."/>
            <person name="Boulygina E.A."/>
            <person name="Grygoryeva T.V."/>
            <person name="Yarullina D.R."/>
            <person name="Ilinskaya O.N."/>
        </authorList>
    </citation>
    <scope>NUCLEOTIDE SEQUENCE</scope>
    <source>
        <strain evidence="8">VKM Ac-1804</strain>
    </source>
</reference>
<feature type="domain" description="Cardiolipin synthase N-terminal" evidence="7">
    <location>
        <begin position="15"/>
        <end position="58"/>
    </location>
</feature>
<name>A0A1T4XC57_9MICO</name>
<evidence type="ECO:0000313" key="8">
    <source>
        <dbReference type="EMBL" id="KJC65529.1"/>
    </source>
</evidence>
<accession>A0A1T4XC57</accession>
<organism evidence="9 11">
    <name type="scientific">Agreia bicolorata</name>
    <dbReference type="NCBI Taxonomy" id="110935"/>
    <lineage>
        <taxon>Bacteria</taxon>
        <taxon>Bacillati</taxon>
        <taxon>Actinomycetota</taxon>
        <taxon>Actinomycetes</taxon>
        <taxon>Micrococcales</taxon>
        <taxon>Microbacteriaceae</taxon>
        <taxon>Agreia</taxon>
    </lineage>
</organism>
<feature type="transmembrane region" description="Helical" evidence="6">
    <location>
        <begin position="37"/>
        <end position="56"/>
    </location>
</feature>
<evidence type="ECO:0000256" key="2">
    <source>
        <dbReference type="ARBA" id="ARBA00022475"/>
    </source>
</evidence>
<keyword evidence="10" id="KW-1185">Reference proteome</keyword>
<dbReference type="GO" id="GO:0005886">
    <property type="term" value="C:plasma membrane"/>
    <property type="evidence" value="ECO:0007669"/>
    <property type="project" value="UniProtKB-SubCell"/>
</dbReference>
<evidence type="ECO:0000256" key="6">
    <source>
        <dbReference type="SAM" id="Phobius"/>
    </source>
</evidence>
<proteinExistence type="predicted"/>
<evidence type="ECO:0000256" key="3">
    <source>
        <dbReference type="ARBA" id="ARBA00022692"/>
    </source>
</evidence>
<dbReference type="Pfam" id="PF13396">
    <property type="entry name" value="PLDc_N"/>
    <property type="match status" value="1"/>
</dbReference>
<dbReference type="Proteomes" id="UP000032503">
    <property type="component" value="Unassembled WGS sequence"/>
</dbReference>
<keyword evidence="5 6" id="KW-0472">Membrane</keyword>
<reference evidence="8 10" key="1">
    <citation type="journal article" date="2001" name="Int. J. Syst. Evol. Microbiol.">
        <title>Agreia bicolorata gen. nov., sp. nov., to accommodate actinobacteria isolated from narrow reed grass infected by the nematode Heteroanguina graminophila.</title>
        <authorList>
            <person name="Evtushenko L.I."/>
            <person name="Dorofeeva L.V."/>
            <person name="Dobrovolskaya T.G."/>
            <person name="Streshinskaya G.M."/>
            <person name="Subbotin S.A."/>
            <person name="Tiedje J.M."/>
        </authorList>
    </citation>
    <scope>NUCLEOTIDE SEQUENCE [LARGE SCALE GENOMIC DNA]</scope>
    <source>
        <strain evidence="8 10">VKM Ac-1804</strain>
    </source>
</reference>
<gene>
    <name evidence="9" type="ORF">SAMN06295879_0932</name>
    <name evidence="8" type="ORF">TZ00_01400</name>
</gene>